<dbReference type="Proteomes" id="UP000321945">
    <property type="component" value="Unassembled WGS sequence"/>
</dbReference>
<gene>
    <name evidence="1" type="ORF">ESV24_06035</name>
</gene>
<reference evidence="1 2" key="1">
    <citation type="submission" date="2019-08" db="EMBL/GenBank/DDBJ databases">
        <title>Genome of Aequorivita lipolytica Y10-2 (type strain).</title>
        <authorList>
            <person name="Bowman J.P."/>
        </authorList>
    </citation>
    <scope>NUCLEOTIDE SEQUENCE [LARGE SCALE GENOMIC DNA]</scope>
    <source>
        <strain evidence="1 2">Y10-2</strain>
    </source>
</reference>
<proteinExistence type="predicted"/>
<sequence>MKYKVIPFSTYIDHRAGFSKLVALQLEQLINKYSEQGWTYLRMETVSNHVSGNKGFFRFQVKPDTVMVSNMLVFIKK</sequence>
<dbReference type="OrthoDB" id="710926at2"/>
<dbReference type="EMBL" id="VORU01000003">
    <property type="protein sequence ID" value="TXD69990.1"/>
    <property type="molecule type" value="Genomic_DNA"/>
</dbReference>
<organism evidence="1 2">
    <name type="scientific">Aequorivita lipolytica</name>
    <dbReference type="NCBI Taxonomy" id="153267"/>
    <lineage>
        <taxon>Bacteria</taxon>
        <taxon>Pseudomonadati</taxon>
        <taxon>Bacteroidota</taxon>
        <taxon>Flavobacteriia</taxon>
        <taxon>Flavobacteriales</taxon>
        <taxon>Flavobacteriaceae</taxon>
        <taxon>Aequorivita</taxon>
    </lineage>
</organism>
<evidence type="ECO:0008006" key="3">
    <source>
        <dbReference type="Google" id="ProtNLM"/>
    </source>
</evidence>
<protein>
    <recommendedName>
        <fullName evidence="3">DUF4177 domain-containing protein</fullName>
    </recommendedName>
</protein>
<keyword evidence="2" id="KW-1185">Reference proteome</keyword>
<name>A0A5C6YRK9_9FLAO</name>
<evidence type="ECO:0000313" key="1">
    <source>
        <dbReference type="EMBL" id="TXD69990.1"/>
    </source>
</evidence>
<accession>A0A5C6YRK9</accession>
<evidence type="ECO:0000313" key="2">
    <source>
        <dbReference type="Proteomes" id="UP000321945"/>
    </source>
</evidence>
<comment type="caution">
    <text evidence="1">The sequence shown here is derived from an EMBL/GenBank/DDBJ whole genome shotgun (WGS) entry which is preliminary data.</text>
</comment>
<dbReference type="RefSeq" id="WP_111814429.1">
    <property type="nucleotide sequence ID" value="NZ_CBCRZQ010000002.1"/>
</dbReference>
<dbReference type="AlphaFoldDB" id="A0A5C6YRK9"/>